<evidence type="ECO:0000313" key="1">
    <source>
        <dbReference type="EMBL" id="SBW03979.1"/>
    </source>
</evidence>
<sequence length="123" mass="13533">MRPGPRKWRSFNPGIPCTPWRARTGRASRPLPRGTASTRAPSLNWGRLYSSPECCCTKARWKRRAFFITRKIPGAGGAPPPRGGEPLLGGMRLLDICGWNTKARICTAMVLPAGNEPRFFPGA</sequence>
<dbReference type="EMBL" id="FLUQ01000002">
    <property type="protein sequence ID" value="SBW03979.1"/>
    <property type="molecule type" value="Genomic_DNA"/>
</dbReference>
<protein>
    <submittedName>
        <fullName evidence="1">Uncharacterized protein</fullName>
    </submittedName>
</protein>
<organism evidence="1">
    <name type="scientific">uncultured delta proteobacterium</name>
    <dbReference type="NCBI Taxonomy" id="34034"/>
    <lineage>
        <taxon>Bacteria</taxon>
        <taxon>Deltaproteobacteria</taxon>
        <taxon>environmental samples</taxon>
    </lineage>
</organism>
<name>A0A212JX18_9DELT</name>
<reference evidence="1" key="1">
    <citation type="submission" date="2016-04" db="EMBL/GenBank/DDBJ databases">
        <authorList>
            <person name="Evans L.H."/>
            <person name="Alamgir A."/>
            <person name="Owens N."/>
            <person name="Weber N.D."/>
            <person name="Virtaneva K."/>
            <person name="Barbian K."/>
            <person name="Babar A."/>
            <person name="Rosenke K."/>
        </authorList>
    </citation>
    <scope>NUCLEOTIDE SEQUENCE</scope>
    <source>
        <strain evidence="1">86</strain>
    </source>
</reference>
<gene>
    <name evidence="1" type="ORF">KL86DPRO_20237</name>
</gene>
<proteinExistence type="predicted"/>
<accession>A0A212JX18</accession>
<dbReference type="AlphaFoldDB" id="A0A212JX18"/>